<keyword evidence="12" id="KW-0408">Iron</keyword>
<evidence type="ECO:0000256" key="16">
    <source>
        <dbReference type="PIRNR" id="PIRNR037432"/>
    </source>
</evidence>
<feature type="domain" description="Histidine kinase" evidence="17">
    <location>
        <begin position="254"/>
        <end position="344"/>
    </location>
</feature>
<proteinExistence type="predicted"/>
<evidence type="ECO:0000256" key="12">
    <source>
        <dbReference type="ARBA" id="ARBA00023004"/>
    </source>
</evidence>
<keyword evidence="14" id="KW-0411">Iron-sulfur</keyword>
<dbReference type="PROSITE" id="PS50109">
    <property type="entry name" value="HIS_KIN"/>
    <property type="match status" value="1"/>
</dbReference>
<evidence type="ECO:0000256" key="13">
    <source>
        <dbReference type="ARBA" id="ARBA00023012"/>
    </source>
</evidence>
<comment type="cofactor">
    <cofactor evidence="2">
        <name>[4Fe-4S] cluster</name>
        <dbReference type="ChEBI" id="CHEBI:49883"/>
    </cofactor>
</comment>
<name>A0ABS1JEG7_9BACL</name>
<dbReference type="InterPro" id="IPR017203">
    <property type="entry name" value="Sig_transdc_His_kinase_NreB"/>
</dbReference>
<comment type="catalytic activity">
    <reaction evidence="1 16">
        <text>ATP + protein L-histidine = ADP + protein N-phospho-L-histidine.</text>
        <dbReference type="EC" id="2.7.13.3"/>
    </reaction>
</comment>
<keyword evidence="13 16" id="KW-0902">Two-component regulatory system</keyword>
<evidence type="ECO:0000313" key="20">
    <source>
        <dbReference type="Proteomes" id="UP000602284"/>
    </source>
</evidence>
<evidence type="ECO:0000256" key="2">
    <source>
        <dbReference type="ARBA" id="ARBA00001966"/>
    </source>
</evidence>
<keyword evidence="10 16" id="KW-0418">Kinase</keyword>
<evidence type="ECO:0000259" key="17">
    <source>
        <dbReference type="PROSITE" id="PS50109"/>
    </source>
</evidence>
<evidence type="ECO:0000256" key="3">
    <source>
        <dbReference type="ARBA" id="ARBA00004496"/>
    </source>
</evidence>
<dbReference type="Gene3D" id="3.30.565.10">
    <property type="entry name" value="Histidine kinase-like ATPase, C-terminal domain"/>
    <property type="match status" value="1"/>
</dbReference>
<evidence type="ECO:0000256" key="6">
    <source>
        <dbReference type="ARBA" id="ARBA00022553"/>
    </source>
</evidence>
<dbReference type="SMART" id="SM00091">
    <property type="entry name" value="PAS"/>
    <property type="match status" value="1"/>
</dbReference>
<accession>A0ABS1JEG7</accession>
<keyword evidence="20" id="KW-1185">Reference proteome</keyword>
<evidence type="ECO:0000256" key="11">
    <source>
        <dbReference type="ARBA" id="ARBA00022840"/>
    </source>
</evidence>
<dbReference type="InterPro" id="IPR005467">
    <property type="entry name" value="His_kinase_dom"/>
</dbReference>
<comment type="function">
    <text evidence="15">Member of the two-component regulatory system NreB/NreC involved in the control of dissimilatory nitrate/nitrite reduction in response to oxygen. NreB functions as a direct oxygen sensor histidine kinase which is autophosphorylated, in the absence of oxygen, probably at the conserved histidine residue, and transfers its phosphate group probably to a conserved aspartate residue of NreC. NreB/NreC activates the expression of the nitrate (narGHJI) and nitrite (nir) reductase operons, as well as the putative nitrate transporter gene narT.</text>
</comment>
<dbReference type="Proteomes" id="UP000602284">
    <property type="component" value="Unassembled WGS sequence"/>
</dbReference>
<dbReference type="EMBL" id="JAEQNB010000006">
    <property type="protein sequence ID" value="MBL0388688.1"/>
    <property type="molecule type" value="Genomic_DNA"/>
</dbReference>
<keyword evidence="4" id="KW-0004">4Fe-4S</keyword>
<dbReference type="Gene3D" id="1.20.5.1930">
    <property type="match status" value="1"/>
</dbReference>
<dbReference type="SMART" id="SM00387">
    <property type="entry name" value="HATPase_c"/>
    <property type="match status" value="1"/>
</dbReference>
<dbReference type="InterPro" id="IPR000014">
    <property type="entry name" value="PAS"/>
</dbReference>
<dbReference type="EC" id="2.7.13.3" evidence="16"/>
<dbReference type="Pfam" id="PF07730">
    <property type="entry name" value="HisKA_3"/>
    <property type="match status" value="1"/>
</dbReference>
<evidence type="ECO:0000256" key="1">
    <source>
        <dbReference type="ARBA" id="ARBA00000085"/>
    </source>
</evidence>
<evidence type="ECO:0000256" key="15">
    <source>
        <dbReference type="ARBA" id="ARBA00024827"/>
    </source>
</evidence>
<dbReference type="PANTHER" id="PTHR24421">
    <property type="entry name" value="NITRATE/NITRITE SENSOR PROTEIN NARX-RELATED"/>
    <property type="match status" value="1"/>
</dbReference>
<dbReference type="SUPFAM" id="SSF55785">
    <property type="entry name" value="PYP-like sensor domain (PAS domain)"/>
    <property type="match status" value="1"/>
</dbReference>
<dbReference type="InterPro" id="IPR050482">
    <property type="entry name" value="Sensor_HK_TwoCompSys"/>
</dbReference>
<comment type="subcellular location">
    <subcellularLocation>
        <location evidence="3">Cytoplasm</location>
    </subcellularLocation>
</comment>
<sequence length="358" mass="39659">MLNEAASFLETLFSHITDAILIVDYQGEVIGVNPAFERLSGWSAEEVLGQKSLCDLCRGMATCQEESSCIECFASRLKTPSFQMHLQTKQGAELPVAASSTRLPEEAGGMGALVVILRDNSEMQRIERERHQRQLTNYVIQAQEEERKRISRDLHDGIGQALYSIMVGLRVVNQIEMDDATKHHLEEVQHLTARTLEEVKSLSVELRPSALDDLGLVAALRSYAKRFEQTFGIVTTLEIAGQRRRYDSSVETALYRICQEAMTNAAKYADTDGISLRFVDEVDRVELHIEDTGVGFDPTQLKVRGTGLGLYGMRERVSLLGGTLKIESAPGEGTAVHVVVPLEEKGGPRYGHPIADRG</sequence>
<protein>
    <recommendedName>
        <fullName evidence="16">Sensor histidine kinase</fullName>
        <ecNumber evidence="16">2.7.13.3</ecNumber>
    </recommendedName>
</protein>
<evidence type="ECO:0000256" key="5">
    <source>
        <dbReference type="ARBA" id="ARBA00022490"/>
    </source>
</evidence>
<dbReference type="CDD" id="cd00130">
    <property type="entry name" value="PAS"/>
    <property type="match status" value="1"/>
</dbReference>
<keyword evidence="8" id="KW-0479">Metal-binding</keyword>
<keyword evidence="11 16" id="KW-0067">ATP-binding</keyword>
<dbReference type="InterPro" id="IPR036890">
    <property type="entry name" value="HATPase_C_sf"/>
</dbReference>
<gene>
    <name evidence="19" type="ORF">JJB07_18945</name>
</gene>
<evidence type="ECO:0000256" key="10">
    <source>
        <dbReference type="ARBA" id="ARBA00022777"/>
    </source>
</evidence>
<reference evidence="19 20" key="1">
    <citation type="submission" date="2021-01" db="EMBL/GenBank/DDBJ databases">
        <title>Tumebacillus sp. strain ITR2 16S ribosomal RNA gene Genome sequencing and assembly.</title>
        <authorList>
            <person name="Kang M."/>
        </authorList>
    </citation>
    <scope>NUCLEOTIDE SEQUENCE [LARGE SCALE GENOMIC DNA]</scope>
    <source>
        <strain evidence="19 20">ITR2</strain>
    </source>
</reference>
<dbReference type="SUPFAM" id="SSF55874">
    <property type="entry name" value="ATPase domain of HSP90 chaperone/DNA topoisomerase II/histidine kinase"/>
    <property type="match status" value="1"/>
</dbReference>
<dbReference type="PIRSF" id="PIRSF037432">
    <property type="entry name" value="STHK_NreB"/>
    <property type="match status" value="1"/>
</dbReference>
<organism evidence="19 20">
    <name type="scientific">Tumebacillus amylolyticus</name>
    <dbReference type="NCBI Taxonomy" id="2801339"/>
    <lineage>
        <taxon>Bacteria</taxon>
        <taxon>Bacillati</taxon>
        <taxon>Bacillota</taxon>
        <taxon>Bacilli</taxon>
        <taxon>Bacillales</taxon>
        <taxon>Alicyclobacillaceae</taxon>
        <taxon>Tumebacillus</taxon>
    </lineage>
</organism>
<evidence type="ECO:0000313" key="19">
    <source>
        <dbReference type="EMBL" id="MBL0388688.1"/>
    </source>
</evidence>
<dbReference type="PRINTS" id="PR00344">
    <property type="entry name" value="BCTRLSENSOR"/>
</dbReference>
<dbReference type="InterPro" id="IPR035965">
    <property type="entry name" value="PAS-like_dom_sf"/>
</dbReference>
<keyword evidence="9 16" id="KW-0547">Nucleotide-binding</keyword>
<evidence type="ECO:0000256" key="4">
    <source>
        <dbReference type="ARBA" id="ARBA00022485"/>
    </source>
</evidence>
<dbReference type="Pfam" id="PF13426">
    <property type="entry name" value="PAS_9"/>
    <property type="match status" value="1"/>
</dbReference>
<evidence type="ECO:0000259" key="18">
    <source>
        <dbReference type="PROSITE" id="PS50112"/>
    </source>
</evidence>
<evidence type="ECO:0000256" key="9">
    <source>
        <dbReference type="ARBA" id="ARBA00022741"/>
    </source>
</evidence>
<feature type="domain" description="PAS" evidence="18">
    <location>
        <begin position="5"/>
        <end position="56"/>
    </location>
</feature>
<dbReference type="PROSITE" id="PS50112">
    <property type="entry name" value="PAS"/>
    <property type="match status" value="1"/>
</dbReference>
<dbReference type="Pfam" id="PF02518">
    <property type="entry name" value="HATPase_c"/>
    <property type="match status" value="1"/>
</dbReference>
<evidence type="ECO:0000256" key="8">
    <source>
        <dbReference type="ARBA" id="ARBA00022723"/>
    </source>
</evidence>
<dbReference type="PANTHER" id="PTHR24421:SF10">
    <property type="entry name" value="NITRATE_NITRITE SENSOR PROTEIN NARQ"/>
    <property type="match status" value="1"/>
</dbReference>
<dbReference type="InterPro" id="IPR004358">
    <property type="entry name" value="Sig_transdc_His_kin-like_C"/>
</dbReference>
<dbReference type="InterPro" id="IPR003594">
    <property type="entry name" value="HATPase_dom"/>
</dbReference>
<evidence type="ECO:0000256" key="7">
    <source>
        <dbReference type="ARBA" id="ARBA00022679"/>
    </source>
</evidence>
<evidence type="ECO:0000256" key="14">
    <source>
        <dbReference type="ARBA" id="ARBA00023014"/>
    </source>
</evidence>
<comment type="caution">
    <text evidence="19">The sequence shown here is derived from an EMBL/GenBank/DDBJ whole genome shotgun (WGS) entry which is preliminary data.</text>
</comment>
<keyword evidence="7 16" id="KW-0808">Transferase</keyword>
<dbReference type="Gene3D" id="3.30.450.20">
    <property type="entry name" value="PAS domain"/>
    <property type="match status" value="1"/>
</dbReference>
<dbReference type="CDD" id="cd16917">
    <property type="entry name" value="HATPase_UhpB-NarQ-NarX-like"/>
    <property type="match status" value="1"/>
</dbReference>
<dbReference type="InterPro" id="IPR011712">
    <property type="entry name" value="Sig_transdc_His_kin_sub3_dim/P"/>
</dbReference>
<keyword evidence="5" id="KW-0963">Cytoplasm</keyword>
<keyword evidence="6" id="KW-0597">Phosphoprotein</keyword>
<dbReference type="NCBIfam" id="TIGR00229">
    <property type="entry name" value="sensory_box"/>
    <property type="match status" value="1"/>
</dbReference>